<dbReference type="FunFam" id="3.40.50.720:FF:000041">
    <property type="entry name" value="D-3-phosphoglycerate dehydrogenase"/>
    <property type="match status" value="1"/>
</dbReference>
<organism evidence="8 9">
    <name type="scientific">Saccharolobus solfataricus</name>
    <name type="common">Sulfolobus solfataricus</name>
    <dbReference type="NCBI Taxonomy" id="2287"/>
    <lineage>
        <taxon>Archaea</taxon>
        <taxon>Thermoproteota</taxon>
        <taxon>Thermoprotei</taxon>
        <taxon>Sulfolobales</taxon>
        <taxon>Sulfolobaceae</taxon>
        <taxon>Saccharolobus</taxon>
    </lineage>
</organism>
<keyword evidence="4" id="KW-0520">NAD</keyword>
<dbReference type="Pfam" id="PF02826">
    <property type="entry name" value="2-Hacid_dh_C"/>
    <property type="match status" value="1"/>
</dbReference>
<dbReference type="Pfam" id="PF00389">
    <property type="entry name" value="2-Hacid_dh"/>
    <property type="match status" value="1"/>
</dbReference>
<protein>
    <submittedName>
        <fullName evidence="8">D-3-phosphoglycerate dehydrogenase (SerA-1)</fullName>
    </submittedName>
</protein>
<dbReference type="InterPro" id="IPR029752">
    <property type="entry name" value="D-isomer_DH_CS1"/>
</dbReference>
<evidence type="ECO:0000256" key="2">
    <source>
        <dbReference type="ARBA" id="ARBA00022605"/>
    </source>
</evidence>
<feature type="domain" description="D-isomer specific 2-hydroxyacid dehydrogenase catalytic" evidence="6">
    <location>
        <begin position="20"/>
        <end position="321"/>
    </location>
</feature>
<dbReference type="GO" id="GO:0006564">
    <property type="term" value="P:L-serine biosynthetic process"/>
    <property type="evidence" value="ECO:0007669"/>
    <property type="project" value="UniProtKB-ARBA"/>
</dbReference>
<keyword evidence="2" id="KW-0028">Amino-acid biosynthesis</keyword>
<name>A0A157SZJ4_SACSO</name>
<dbReference type="EMBL" id="LT549890">
    <property type="protein sequence ID" value="SAI84495.1"/>
    <property type="molecule type" value="Genomic_DNA"/>
</dbReference>
<proteinExistence type="inferred from homology"/>
<dbReference type="InterPro" id="IPR006140">
    <property type="entry name" value="D-isomer_DH_NAD-bd"/>
</dbReference>
<evidence type="ECO:0000256" key="3">
    <source>
        <dbReference type="ARBA" id="ARBA00023002"/>
    </source>
</evidence>
<evidence type="ECO:0000259" key="6">
    <source>
        <dbReference type="Pfam" id="PF00389"/>
    </source>
</evidence>
<dbReference type="SUPFAM" id="SSF51735">
    <property type="entry name" value="NAD(P)-binding Rossmann-fold domains"/>
    <property type="match status" value="1"/>
</dbReference>
<evidence type="ECO:0000256" key="5">
    <source>
        <dbReference type="RuleBase" id="RU003719"/>
    </source>
</evidence>
<dbReference type="PATRIC" id="fig|2287.9.peg.953"/>
<dbReference type="InterPro" id="IPR036291">
    <property type="entry name" value="NAD(P)-bd_dom_sf"/>
</dbReference>
<evidence type="ECO:0000256" key="1">
    <source>
        <dbReference type="ARBA" id="ARBA00005854"/>
    </source>
</evidence>
<dbReference type="PANTHER" id="PTHR42789">
    <property type="entry name" value="D-ISOMER SPECIFIC 2-HYDROXYACID DEHYDROGENASE FAMILY PROTEIN (AFU_ORTHOLOGUE AFUA_6G10090)"/>
    <property type="match status" value="1"/>
</dbReference>
<dbReference type="PROSITE" id="PS00065">
    <property type="entry name" value="D_2_HYDROXYACID_DH_1"/>
    <property type="match status" value="1"/>
</dbReference>
<dbReference type="GO" id="GO:0051287">
    <property type="term" value="F:NAD binding"/>
    <property type="evidence" value="ECO:0007669"/>
    <property type="project" value="InterPro"/>
</dbReference>
<dbReference type="AlphaFoldDB" id="A0A157SZJ4"/>
<keyword evidence="3 5" id="KW-0560">Oxidoreductase</keyword>
<evidence type="ECO:0000313" key="9">
    <source>
        <dbReference type="Proteomes" id="UP000076770"/>
    </source>
</evidence>
<sequence>MISMETIQGVNSIGKLDFKVLITDPVDQYMIRTLQNNGLIVDYKPEITREELLKIIDQYQVLIVRSRTKVDKEIIRYGVNLKIIARAGIGLDNIDTEEASKRNIKIVYAPGASTDSAAELTIGLLIAAARKLYDSMNMAKGGIFKKIEGIELAGKTIGIVGFGRIGTKVAKVCKALDMNVIAYDVINIKEKANIVGVRVAESLEELLKNSDVITFHVTVGKDAKPILNKDTFNYIKDNAIIINTSRAVVIDGKALLEYIDKKHLTYATDVLWNEPPKEDWEIKLLRHERVIVTTHIGAQTKEAQHRVAVVTTDNLITALKEIGVLK</sequence>
<dbReference type="Proteomes" id="UP000076770">
    <property type="component" value="Chromosome i"/>
</dbReference>
<evidence type="ECO:0000259" key="7">
    <source>
        <dbReference type="Pfam" id="PF02826"/>
    </source>
</evidence>
<dbReference type="InterPro" id="IPR006139">
    <property type="entry name" value="D-isomer_2_OHA_DH_cat_dom"/>
</dbReference>
<evidence type="ECO:0000256" key="4">
    <source>
        <dbReference type="ARBA" id="ARBA00023027"/>
    </source>
</evidence>
<dbReference type="PANTHER" id="PTHR42789:SF1">
    <property type="entry name" value="D-ISOMER SPECIFIC 2-HYDROXYACID DEHYDROGENASE FAMILY PROTEIN (AFU_ORTHOLOGUE AFUA_6G10090)"/>
    <property type="match status" value="1"/>
</dbReference>
<accession>A0A157SZJ4</accession>
<evidence type="ECO:0000313" key="8">
    <source>
        <dbReference type="EMBL" id="SAI84495.1"/>
    </source>
</evidence>
<dbReference type="CDD" id="cd05303">
    <property type="entry name" value="PGDH_2"/>
    <property type="match status" value="1"/>
</dbReference>
<dbReference type="Gene3D" id="3.40.50.720">
    <property type="entry name" value="NAD(P)-binding Rossmann-like Domain"/>
    <property type="match status" value="2"/>
</dbReference>
<gene>
    <name evidence="8" type="ORF">SSOP1_0941</name>
</gene>
<comment type="similarity">
    <text evidence="1 5">Belongs to the D-isomer specific 2-hydroxyacid dehydrogenase family.</text>
</comment>
<dbReference type="InterPro" id="IPR050857">
    <property type="entry name" value="D-2-hydroxyacid_DH"/>
</dbReference>
<dbReference type="GO" id="GO:0047545">
    <property type="term" value="F:(S)-2-hydroxyglutarate dehydrogenase activity"/>
    <property type="evidence" value="ECO:0007669"/>
    <property type="project" value="UniProtKB-ARBA"/>
</dbReference>
<feature type="domain" description="D-isomer specific 2-hydroxyacid dehydrogenase NAD-binding" evidence="7">
    <location>
        <begin position="122"/>
        <end position="297"/>
    </location>
</feature>
<dbReference type="GO" id="GO:0004617">
    <property type="term" value="F:phosphoglycerate dehydrogenase activity"/>
    <property type="evidence" value="ECO:0007669"/>
    <property type="project" value="UniProtKB-ARBA"/>
</dbReference>
<dbReference type="SUPFAM" id="SSF52283">
    <property type="entry name" value="Formate/glycerate dehydrogenase catalytic domain-like"/>
    <property type="match status" value="1"/>
</dbReference>
<reference evidence="9" key="1">
    <citation type="submission" date="2016-04" db="EMBL/GenBank/DDBJ databases">
        <authorList>
            <person name="Shah S.A."/>
            <person name="Garrett R.A."/>
        </authorList>
    </citation>
    <scope>NUCLEOTIDE SEQUENCE [LARGE SCALE GENOMIC DNA]</scope>
    <source>
        <strain evidence="9">ATCC 35091 / DSM 1616 / JCM 8930 / NBRC 15331 / P1</strain>
    </source>
</reference>